<dbReference type="Proteomes" id="UP000639643">
    <property type="component" value="Unassembled WGS sequence"/>
</dbReference>
<keyword evidence="3" id="KW-1185">Reference proteome</keyword>
<dbReference type="AlphaFoldDB" id="A0A8H6MWH3"/>
<feature type="region of interest" description="Disordered" evidence="1">
    <location>
        <begin position="18"/>
        <end position="39"/>
    </location>
</feature>
<organism evidence="2 3">
    <name type="scientific">Colletotrichum musicola</name>
    <dbReference type="NCBI Taxonomy" id="2175873"/>
    <lineage>
        <taxon>Eukaryota</taxon>
        <taxon>Fungi</taxon>
        <taxon>Dikarya</taxon>
        <taxon>Ascomycota</taxon>
        <taxon>Pezizomycotina</taxon>
        <taxon>Sordariomycetes</taxon>
        <taxon>Hypocreomycetidae</taxon>
        <taxon>Glomerellales</taxon>
        <taxon>Glomerellaceae</taxon>
        <taxon>Colletotrichum</taxon>
        <taxon>Colletotrichum orchidearum species complex</taxon>
    </lineage>
</organism>
<evidence type="ECO:0000313" key="2">
    <source>
        <dbReference type="EMBL" id="KAF6810828.1"/>
    </source>
</evidence>
<gene>
    <name evidence="2" type="ORF">CMUS01_13383</name>
</gene>
<accession>A0A8H6MWH3</accession>
<protein>
    <submittedName>
        <fullName evidence="2">Uncharacterized protein</fullName>
    </submittedName>
</protein>
<comment type="caution">
    <text evidence="2">The sequence shown here is derived from an EMBL/GenBank/DDBJ whole genome shotgun (WGS) entry which is preliminary data.</text>
</comment>
<reference evidence="2" key="1">
    <citation type="journal article" date="2020" name="Phytopathology">
        <title>Genome Sequence Resources of Colletotrichum truncatum, C. plurivorum, C. musicola, and C. sojae: Four Species Pathogenic to Soybean (Glycine max).</title>
        <authorList>
            <person name="Rogerio F."/>
            <person name="Boufleur T.R."/>
            <person name="Ciampi-Guillardi M."/>
            <person name="Sukno S.A."/>
            <person name="Thon M.R."/>
            <person name="Massola Junior N.S."/>
            <person name="Baroncelli R."/>
        </authorList>
    </citation>
    <scope>NUCLEOTIDE SEQUENCE</scope>
    <source>
        <strain evidence="2">LFN0074</strain>
    </source>
</reference>
<evidence type="ECO:0000256" key="1">
    <source>
        <dbReference type="SAM" id="MobiDB-lite"/>
    </source>
</evidence>
<sequence length="101" mass="11102">MLGSRGVLPEFLHRSLAFSDTNSGRPDASQASEPPQSVQQWTAENFDPALSGLHLRIVVDWLDYLFTATLTHREGQRNEADGEATVATAQRCAELGHLRLA</sequence>
<name>A0A8H6MWH3_9PEZI</name>
<evidence type="ECO:0000313" key="3">
    <source>
        <dbReference type="Proteomes" id="UP000639643"/>
    </source>
</evidence>
<proteinExistence type="predicted"/>
<dbReference type="EMBL" id="WIGM01000836">
    <property type="protein sequence ID" value="KAF6810828.1"/>
    <property type="molecule type" value="Genomic_DNA"/>
</dbReference>